<dbReference type="Pfam" id="PF00530">
    <property type="entry name" value="SRCR"/>
    <property type="match status" value="2"/>
</dbReference>
<comment type="subcellular location">
    <subcellularLocation>
        <location evidence="1">Membrane</location>
        <topology evidence="1">Single-pass membrane protein</topology>
    </subcellularLocation>
</comment>
<dbReference type="PROSITE" id="PS50853">
    <property type="entry name" value="FN3"/>
    <property type="match status" value="3"/>
</dbReference>
<evidence type="ECO:0000259" key="13">
    <source>
        <dbReference type="PROSITE" id="PS01180"/>
    </source>
</evidence>
<keyword evidence="5 11" id="KW-1133">Transmembrane helix</keyword>
<dbReference type="AlphaFoldDB" id="A0A6P8HET1"/>
<evidence type="ECO:0000256" key="2">
    <source>
        <dbReference type="ARBA" id="ARBA00022692"/>
    </source>
</evidence>
<feature type="transmembrane region" description="Helical" evidence="11">
    <location>
        <begin position="1163"/>
        <end position="1186"/>
    </location>
</feature>
<dbReference type="InterPro" id="IPR035914">
    <property type="entry name" value="Sperma_CUB_dom_sf"/>
</dbReference>
<dbReference type="FunFam" id="3.10.250.10:FF:000006">
    <property type="entry name" value="neurotrypsin isoform X2"/>
    <property type="match status" value="1"/>
</dbReference>
<feature type="domain" description="CUB" evidence="13">
    <location>
        <begin position="452"/>
        <end position="569"/>
    </location>
</feature>
<dbReference type="CDD" id="cd00063">
    <property type="entry name" value="FN3"/>
    <property type="match status" value="4"/>
</dbReference>
<evidence type="ECO:0000256" key="4">
    <source>
        <dbReference type="ARBA" id="ARBA00022737"/>
    </source>
</evidence>
<keyword evidence="4" id="KW-0677">Repeat</keyword>
<dbReference type="PROSITE" id="PS50287">
    <property type="entry name" value="SRCR_2"/>
    <property type="match status" value="2"/>
</dbReference>
<dbReference type="Gene3D" id="3.10.250.10">
    <property type="entry name" value="SRCR-like domain"/>
    <property type="match status" value="2"/>
</dbReference>
<dbReference type="InterPro" id="IPR013783">
    <property type="entry name" value="Ig-like_fold"/>
</dbReference>
<feature type="chain" id="PRO_5028251618" evidence="12">
    <location>
        <begin position="21"/>
        <end position="1265"/>
    </location>
</feature>
<feature type="disulfide bond" evidence="9">
    <location>
        <begin position="96"/>
        <end position="106"/>
    </location>
</feature>
<feature type="domain" description="SRCR" evidence="14">
    <location>
        <begin position="24"/>
        <end position="127"/>
    </location>
</feature>
<dbReference type="Proteomes" id="UP000515163">
    <property type="component" value="Unplaced"/>
</dbReference>
<dbReference type="PANTHER" id="PTHR48071">
    <property type="entry name" value="SRCR DOMAIN-CONTAINING PROTEIN"/>
    <property type="match status" value="1"/>
</dbReference>
<evidence type="ECO:0000256" key="1">
    <source>
        <dbReference type="ARBA" id="ARBA00004167"/>
    </source>
</evidence>
<feature type="domain" description="CUB" evidence="13">
    <location>
        <begin position="774"/>
        <end position="888"/>
    </location>
</feature>
<dbReference type="PROSITE" id="PS01180">
    <property type="entry name" value="CUB"/>
    <property type="match status" value="2"/>
</dbReference>
<feature type="disulfide bond" evidence="9">
    <location>
        <begin position="52"/>
        <end position="116"/>
    </location>
</feature>
<reference evidence="17" key="1">
    <citation type="submission" date="2025-08" db="UniProtKB">
        <authorList>
            <consortium name="RefSeq"/>
        </authorList>
    </citation>
    <scope>IDENTIFICATION</scope>
    <source>
        <tissue evidence="17">Tentacle</tissue>
    </source>
</reference>
<evidence type="ECO:0000256" key="11">
    <source>
        <dbReference type="SAM" id="Phobius"/>
    </source>
</evidence>
<comment type="caution">
    <text evidence="9">Lacks conserved residue(s) required for the propagation of feature annotation.</text>
</comment>
<dbReference type="SMART" id="SM00060">
    <property type="entry name" value="FN3"/>
    <property type="match status" value="4"/>
</dbReference>
<dbReference type="PRINTS" id="PR00258">
    <property type="entry name" value="SPERACTRCPTR"/>
</dbReference>
<name>A0A6P8HET1_ACTTE</name>
<dbReference type="SMART" id="SM00202">
    <property type="entry name" value="SR"/>
    <property type="match status" value="2"/>
</dbReference>
<dbReference type="Gene3D" id="2.60.40.10">
    <property type="entry name" value="Immunoglobulins"/>
    <property type="match status" value="4"/>
</dbReference>
<protein>
    <submittedName>
        <fullName evidence="17">Uncharacterized protein LOC116288477</fullName>
    </submittedName>
</protein>
<keyword evidence="16" id="KW-1185">Reference proteome</keyword>
<dbReference type="PROSITE" id="PS00420">
    <property type="entry name" value="SRCR_1"/>
    <property type="match status" value="1"/>
</dbReference>
<accession>A0A6P8HET1</accession>
<feature type="domain" description="Fibronectin type-III" evidence="15">
    <location>
        <begin position="256"/>
        <end position="348"/>
    </location>
</feature>
<dbReference type="RefSeq" id="XP_031551132.1">
    <property type="nucleotide sequence ID" value="XM_031695272.1"/>
</dbReference>
<dbReference type="KEGG" id="aten:116288477"/>
<dbReference type="Gene3D" id="2.60.120.290">
    <property type="entry name" value="Spermadhesin, CUB domain"/>
    <property type="match status" value="1"/>
</dbReference>
<keyword evidence="8" id="KW-0325">Glycoprotein</keyword>
<dbReference type="SUPFAM" id="SSF49265">
    <property type="entry name" value="Fibronectin type III"/>
    <property type="match status" value="3"/>
</dbReference>
<proteinExistence type="predicted"/>
<feature type="disulfide bond" evidence="9">
    <location>
        <begin position="65"/>
        <end position="126"/>
    </location>
</feature>
<dbReference type="Pfam" id="PF00041">
    <property type="entry name" value="fn3"/>
    <property type="match status" value="2"/>
</dbReference>
<gene>
    <name evidence="17" type="primary">LOC116288477</name>
</gene>
<sequence>MMRLLLVLVAVHLKLYFCQAEKRIRLEGGVGGQPRSEGRVEVFYNGSWGTVCDDNWNLKDANVVCRSLGLPNATSAPYSASFGPGTGPIWMDDVLCSGSESSLLECPHKGFGSHDCGHAEDAGVSCGYPPLVKFTITNLTGEITSPGYPNAMERANYEWFFKPSVRRPVAALFFEEFDLTRLNRGSSELSVKNSKNVTVIHIKNEKRKPRSGWILKDPWMVRFYSLFTLRRKDGRDGRGFRLRYFVFSDLGDKDSCLSNWDVQIVAGVGALNISWSPLTKSPNINYLVMYNATGKDVQNFTMVTNGTSVKITHLQTETLYSIQLIGFNPTSVSSVMYSCAKLKKTKAASWRLVGGKQHNEGVILMDYDDKWGTICASSWDINDAKVACRTLRLPPAQYEITQTGQFDVSNKKSWVSNLQCLGNESSLIDCPHGGWGNLEGWCRFKFIAGVVCGSPNVTKLDIKSVFGVITNPGYPIYMEQAHYEWTFKPTIPRARVVMYFENIDLGRHDKGVSNLTLTDPDGTQVLFIKNQKRPRISYRFNKTPLKVVFYSSFTSGRFTKGFRMFYLVLDDAQASLRENWSSSARSTSPFSIQVHWSAFNITNMNLVAYLITHEAKTKPGKIFYSIADKNSTVIVIKDLVGYAHYKVKVSAYVREIETGVLRLYASKPIDIQTLEGVPVRAPPNITIKFINFRYVQITWNPIPQEYTHGNLLGYNVYYQDYSRTHTKTIITTTTNHRYLVLANLIPAMKYHLQIAGFTGKGQGQMKILSFKTKCGSVIEDRLAGTITVPSISSRSWNFECEWTLKPRHRGALIVVMVNVTTLPPWYYPCSRLYIGLINGNNRTVDKFCLRRQLVSLVSYESAKVRFHSSGNSWPFKRETALHASYLIFKNGFDEVQLYRDWNITVTNHNSSTINVQWDGLSKIGSESTRFIAVSISKADGADISAGSTNSSETKVQVGNLQAYTDYKVQVLAFLGDLENIDRKKDILKSQMVMIRTLKKDWNPRFPSQHDKKNAVRMRVKGLDVLQWNQLYDFTFKKTLAQEVTKFCSTNKRCPSPRKRSKRSINDDMIFTSELVHFLPGYPMQTVYSKNPENMIAALAFYLKFPPESGMNSTEVLSRGVLLDAVTTSIGPISKAINKTILLVSTHRPVTPPRAQRSKSNKKAIIGGSVTAAIILIVIVAAVLVIIRGRFVKKQDDEEPVIEMQNSEAEPEEEEKQEERPPTRSQKNQEGRTQQEDQQERPKDSPDNPGEQGGVQVENRCMEIEI</sequence>
<dbReference type="InParanoid" id="A0A6P8HET1"/>
<dbReference type="InterPro" id="IPR000859">
    <property type="entry name" value="CUB_dom"/>
</dbReference>
<dbReference type="InterPro" id="IPR036772">
    <property type="entry name" value="SRCR-like_dom_sf"/>
</dbReference>
<evidence type="ECO:0000313" key="17">
    <source>
        <dbReference type="RefSeq" id="XP_031551132.1"/>
    </source>
</evidence>
<dbReference type="SUPFAM" id="SSF56487">
    <property type="entry name" value="SRCR-like"/>
    <property type="match status" value="2"/>
</dbReference>
<evidence type="ECO:0000259" key="14">
    <source>
        <dbReference type="PROSITE" id="PS50287"/>
    </source>
</evidence>
<dbReference type="FunFam" id="2.60.40.10:FF:000028">
    <property type="entry name" value="Neuronal cell adhesion molecule"/>
    <property type="match status" value="1"/>
</dbReference>
<dbReference type="FunFam" id="3.10.250.10:FF:000016">
    <property type="entry name" value="Scavenger receptor cysteine-rich protein type 12"/>
    <property type="match status" value="1"/>
</dbReference>
<evidence type="ECO:0000256" key="7">
    <source>
        <dbReference type="ARBA" id="ARBA00023157"/>
    </source>
</evidence>
<organism evidence="16 17">
    <name type="scientific">Actinia tenebrosa</name>
    <name type="common">Australian red waratah sea anemone</name>
    <dbReference type="NCBI Taxonomy" id="6105"/>
    <lineage>
        <taxon>Eukaryota</taxon>
        <taxon>Metazoa</taxon>
        <taxon>Cnidaria</taxon>
        <taxon>Anthozoa</taxon>
        <taxon>Hexacorallia</taxon>
        <taxon>Actiniaria</taxon>
        <taxon>Actiniidae</taxon>
        <taxon>Actinia</taxon>
    </lineage>
</organism>
<dbReference type="GO" id="GO:0016020">
    <property type="term" value="C:membrane"/>
    <property type="evidence" value="ECO:0007669"/>
    <property type="project" value="UniProtKB-SubCell"/>
</dbReference>
<evidence type="ECO:0000256" key="3">
    <source>
        <dbReference type="ARBA" id="ARBA00022729"/>
    </source>
</evidence>
<dbReference type="InterPro" id="IPR001190">
    <property type="entry name" value="SRCR"/>
</dbReference>
<evidence type="ECO:0000256" key="12">
    <source>
        <dbReference type="SAM" id="SignalP"/>
    </source>
</evidence>
<dbReference type="PANTHER" id="PTHR48071:SF18">
    <property type="entry name" value="DELETED IN MALIGNANT BRAIN TUMORS 1 PROTEIN-RELATED"/>
    <property type="match status" value="1"/>
</dbReference>
<evidence type="ECO:0000256" key="8">
    <source>
        <dbReference type="ARBA" id="ARBA00023180"/>
    </source>
</evidence>
<evidence type="ECO:0000256" key="5">
    <source>
        <dbReference type="ARBA" id="ARBA00022989"/>
    </source>
</evidence>
<dbReference type="SUPFAM" id="SSF49854">
    <property type="entry name" value="Spermadhesin, CUB domain"/>
    <property type="match status" value="1"/>
</dbReference>
<keyword evidence="6 11" id="KW-0472">Membrane</keyword>
<evidence type="ECO:0000256" key="10">
    <source>
        <dbReference type="SAM" id="MobiDB-lite"/>
    </source>
</evidence>
<dbReference type="InterPro" id="IPR003961">
    <property type="entry name" value="FN3_dom"/>
</dbReference>
<keyword evidence="2 11" id="KW-0812">Transmembrane</keyword>
<evidence type="ECO:0000256" key="9">
    <source>
        <dbReference type="PROSITE-ProRule" id="PRU00196"/>
    </source>
</evidence>
<feature type="region of interest" description="Disordered" evidence="10">
    <location>
        <begin position="1196"/>
        <end position="1265"/>
    </location>
</feature>
<keyword evidence="3 12" id="KW-0732">Signal</keyword>
<evidence type="ECO:0000259" key="15">
    <source>
        <dbReference type="PROSITE" id="PS50853"/>
    </source>
</evidence>
<feature type="disulfide bond" evidence="9">
    <location>
        <begin position="420"/>
        <end position="430"/>
    </location>
</feature>
<evidence type="ECO:0000313" key="16">
    <source>
        <dbReference type="Proteomes" id="UP000515163"/>
    </source>
</evidence>
<feature type="signal peptide" evidence="12">
    <location>
        <begin position="1"/>
        <end position="20"/>
    </location>
</feature>
<evidence type="ECO:0000256" key="6">
    <source>
        <dbReference type="ARBA" id="ARBA00023136"/>
    </source>
</evidence>
<keyword evidence="7 9" id="KW-1015">Disulfide bond</keyword>
<feature type="domain" description="Fibronectin type-III" evidence="15">
    <location>
        <begin position="681"/>
        <end position="777"/>
    </location>
</feature>
<dbReference type="OrthoDB" id="5968456at2759"/>
<feature type="domain" description="SRCR" evidence="14">
    <location>
        <begin position="350"/>
        <end position="453"/>
    </location>
</feature>
<feature type="domain" description="Fibronectin type-III" evidence="15">
    <location>
        <begin position="899"/>
        <end position="999"/>
    </location>
</feature>
<feature type="compositionally biased region" description="Basic and acidic residues" evidence="10">
    <location>
        <begin position="1216"/>
        <end position="1245"/>
    </location>
</feature>
<dbReference type="InterPro" id="IPR036116">
    <property type="entry name" value="FN3_sf"/>
</dbReference>
<dbReference type="GeneID" id="116288477"/>